<name>B9FSS0_ORYSJ</name>
<feature type="transmembrane region" description="Helical" evidence="6">
    <location>
        <begin position="862"/>
        <end position="887"/>
    </location>
</feature>
<dbReference type="Gene3D" id="3.30.40.10">
    <property type="entry name" value="Zinc/RING finger domain, C3HC4 (zinc finger)"/>
    <property type="match status" value="2"/>
</dbReference>
<evidence type="ECO:0000259" key="8">
    <source>
        <dbReference type="PROSITE" id="PS50016"/>
    </source>
</evidence>
<feature type="domain" description="PHD-type" evidence="8">
    <location>
        <begin position="115"/>
        <end position="164"/>
    </location>
</feature>
<dbReference type="GO" id="GO:0008270">
    <property type="term" value="F:zinc ion binding"/>
    <property type="evidence" value="ECO:0007669"/>
    <property type="project" value="UniProtKB-KW"/>
</dbReference>
<feature type="domain" description="RING-type" evidence="9">
    <location>
        <begin position="27"/>
        <end position="68"/>
    </location>
</feature>
<keyword evidence="6" id="KW-0812">Transmembrane</keyword>
<dbReference type="Gene3D" id="1.10.510.10">
    <property type="entry name" value="Transferase(Phosphotransferase) domain 1"/>
    <property type="match status" value="1"/>
</dbReference>
<evidence type="ECO:0000256" key="3">
    <source>
        <dbReference type="ARBA" id="ARBA00022833"/>
    </source>
</evidence>
<dbReference type="PROSITE" id="PS50016">
    <property type="entry name" value="ZF_PHD_2"/>
    <property type="match status" value="1"/>
</dbReference>
<keyword evidence="2 4" id="KW-0863">Zinc-finger</keyword>
<accession>B9FSS0</accession>
<proteinExistence type="predicted"/>
<dbReference type="InterPro" id="IPR001841">
    <property type="entry name" value="Znf_RING"/>
</dbReference>
<dbReference type="PROSITE" id="PS00108">
    <property type="entry name" value="PROTEIN_KINASE_ST"/>
    <property type="match status" value="1"/>
</dbReference>
<evidence type="ECO:0000256" key="1">
    <source>
        <dbReference type="ARBA" id="ARBA00022723"/>
    </source>
</evidence>
<feature type="domain" description="Protein kinase" evidence="7">
    <location>
        <begin position="976"/>
        <end position="1242"/>
    </location>
</feature>
<feature type="compositionally biased region" description="Basic and acidic residues" evidence="5">
    <location>
        <begin position="628"/>
        <end position="654"/>
    </location>
</feature>
<dbReference type="SMART" id="SM00249">
    <property type="entry name" value="PHD"/>
    <property type="match status" value="1"/>
</dbReference>
<dbReference type="InterPro" id="IPR011009">
    <property type="entry name" value="Kinase-like_dom_sf"/>
</dbReference>
<evidence type="ECO:0000256" key="5">
    <source>
        <dbReference type="SAM" id="MobiDB-lite"/>
    </source>
</evidence>
<dbReference type="InterPro" id="IPR017907">
    <property type="entry name" value="Znf_RING_CS"/>
</dbReference>
<feature type="compositionally biased region" description="Polar residues" evidence="5">
    <location>
        <begin position="487"/>
        <end position="497"/>
    </location>
</feature>
<feature type="region of interest" description="Disordered" evidence="5">
    <location>
        <begin position="1"/>
        <end position="20"/>
    </location>
</feature>
<reference evidence="10" key="2">
    <citation type="submission" date="2008-12" db="EMBL/GenBank/DDBJ databases">
        <title>Improved gene annotation of the rice (Oryza sativa) genomes.</title>
        <authorList>
            <person name="Wang J."/>
            <person name="Li R."/>
            <person name="Fan W."/>
            <person name="Huang Q."/>
            <person name="Zhang J."/>
            <person name="Zhou Y."/>
            <person name="Hu Y."/>
            <person name="Zi S."/>
            <person name="Li J."/>
            <person name="Ni P."/>
            <person name="Zheng H."/>
            <person name="Zhang Y."/>
            <person name="Zhao M."/>
            <person name="Hao Q."/>
            <person name="McDermott J."/>
            <person name="Samudrala R."/>
            <person name="Kristiansen K."/>
            <person name="Wong G.K.-S."/>
        </authorList>
    </citation>
    <scope>NUCLEOTIDE SEQUENCE</scope>
</reference>
<dbReference type="InterPro" id="IPR019787">
    <property type="entry name" value="Znf_PHD-finger"/>
</dbReference>
<evidence type="ECO:0000256" key="2">
    <source>
        <dbReference type="ARBA" id="ARBA00022771"/>
    </source>
</evidence>
<dbReference type="InterPro" id="IPR001965">
    <property type="entry name" value="Znf_PHD"/>
</dbReference>
<keyword evidence="6" id="KW-0472">Membrane</keyword>
<organism evidence="10">
    <name type="scientific">Oryza sativa subsp. japonica</name>
    <name type="common">Rice</name>
    <dbReference type="NCBI Taxonomy" id="39947"/>
    <lineage>
        <taxon>Eukaryota</taxon>
        <taxon>Viridiplantae</taxon>
        <taxon>Streptophyta</taxon>
        <taxon>Embryophyta</taxon>
        <taxon>Tracheophyta</taxon>
        <taxon>Spermatophyta</taxon>
        <taxon>Magnoliopsida</taxon>
        <taxon>Liliopsida</taxon>
        <taxon>Poales</taxon>
        <taxon>Poaceae</taxon>
        <taxon>BOP clade</taxon>
        <taxon>Oryzoideae</taxon>
        <taxon>Oryzeae</taxon>
        <taxon>Oryzinae</taxon>
        <taxon>Oryza</taxon>
        <taxon>Oryza sativa</taxon>
    </lineage>
</organism>
<dbReference type="InterPro" id="IPR001245">
    <property type="entry name" value="Ser-Thr/Tyr_kinase_cat_dom"/>
</dbReference>
<dbReference type="FunFam" id="1.10.510.10:FF:000496">
    <property type="entry name" value="Calcium/calmodulin-regulated receptor-like kinase 2"/>
    <property type="match status" value="1"/>
</dbReference>
<evidence type="ECO:0000259" key="7">
    <source>
        <dbReference type="PROSITE" id="PS50011"/>
    </source>
</evidence>
<feature type="region of interest" description="Disordered" evidence="5">
    <location>
        <begin position="487"/>
        <end position="515"/>
    </location>
</feature>
<evidence type="ECO:0008006" key="11">
    <source>
        <dbReference type="Google" id="ProtNLM"/>
    </source>
</evidence>
<dbReference type="Proteomes" id="UP000007752">
    <property type="component" value="Chromosome 6"/>
</dbReference>
<dbReference type="Pfam" id="PF13639">
    <property type="entry name" value="zf-RING_2"/>
    <property type="match status" value="1"/>
</dbReference>
<dbReference type="FunFam" id="3.30.200.20:FF:000274">
    <property type="entry name" value="Calcium/calmodulin-regulated receptor-like kinase 1"/>
    <property type="match status" value="1"/>
</dbReference>
<dbReference type="InterPro" id="IPR011011">
    <property type="entry name" value="Znf_FYVE_PHD"/>
</dbReference>
<keyword evidence="3" id="KW-0862">Zinc</keyword>
<dbReference type="GO" id="GO:0005524">
    <property type="term" value="F:ATP binding"/>
    <property type="evidence" value="ECO:0007669"/>
    <property type="project" value="InterPro"/>
</dbReference>
<dbReference type="Pfam" id="PF07714">
    <property type="entry name" value="PK_Tyr_Ser-Thr"/>
    <property type="match status" value="1"/>
</dbReference>
<feature type="region of interest" description="Disordered" evidence="5">
    <location>
        <begin position="546"/>
        <end position="573"/>
    </location>
</feature>
<feature type="region of interest" description="Disordered" evidence="5">
    <location>
        <begin position="594"/>
        <end position="660"/>
    </location>
</feature>
<dbReference type="InterPro" id="IPR008271">
    <property type="entry name" value="Ser/Thr_kinase_AS"/>
</dbReference>
<evidence type="ECO:0000313" key="10">
    <source>
        <dbReference type="EMBL" id="EEE65531.1"/>
    </source>
</evidence>
<protein>
    <recommendedName>
        <fullName evidence="11">Protein kinase domain-containing protein</fullName>
    </recommendedName>
</protein>
<dbReference type="InterPro" id="IPR019786">
    <property type="entry name" value="Zinc_finger_PHD-type_CS"/>
</dbReference>
<evidence type="ECO:0000259" key="9">
    <source>
        <dbReference type="PROSITE" id="PS50089"/>
    </source>
</evidence>
<dbReference type="Pfam" id="PF00628">
    <property type="entry name" value="PHD"/>
    <property type="match status" value="1"/>
</dbReference>
<reference evidence="10" key="1">
    <citation type="journal article" date="2005" name="PLoS Biol.">
        <title>The genomes of Oryza sativa: a history of duplications.</title>
        <authorList>
            <person name="Yu J."/>
            <person name="Wang J."/>
            <person name="Lin W."/>
            <person name="Li S."/>
            <person name="Li H."/>
            <person name="Zhou J."/>
            <person name="Ni P."/>
            <person name="Dong W."/>
            <person name="Hu S."/>
            <person name="Zeng C."/>
            <person name="Zhang J."/>
            <person name="Zhang Y."/>
            <person name="Li R."/>
            <person name="Xu Z."/>
            <person name="Li S."/>
            <person name="Li X."/>
            <person name="Zheng H."/>
            <person name="Cong L."/>
            <person name="Lin L."/>
            <person name="Yin J."/>
            <person name="Geng J."/>
            <person name="Li G."/>
            <person name="Shi J."/>
            <person name="Liu J."/>
            <person name="Lv H."/>
            <person name="Li J."/>
            <person name="Wang J."/>
            <person name="Deng Y."/>
            <person name="Ran L."/>
            <person name="Shi X."/>
            <person name="Wang X."/>
            <person name="Wu Q."/>
            <person name="Li C."/>
            <person name="Ren X."/>
            <person name="Wang J."/>
            <person name="Wang X."/>
            <person name="Li D."/>
            <person name="Liu D."/>
            <person name="Zhang X."/>
            <person name="Ji Z."/>
            <person name="Zhao W."/>
            <person name="Sun Y."/>
            <person name="Zhang Z."/>
            <person name="Bao J."/>
            <person name="Han Y."/>
            <person name="Dong L."/>
            <person name="Ji J."/>
            <person name="Chen P."/>
            <person name="Wu S."/>
            <person name="Liu J."/>
            <person name="Xiao Y."/>
            <person name="Bu D."/>
            <person name="Tan J."/>
            <person name="Yang L."/>
            <person name="Ye C."/>
            <person name="Zhang J."/>
            <person name="Xu J."/>
            <person name="Zhou Y."/>
            <person name="Yu Y."/>
            <person name="Zhang B."/>
            <person name="Zhuang S."/>
            <person name="Wei H."/>
            <person name="Liu B."/>
            <person name="Lei M."/>
            <person name="Yu H."/>
            <person name="Li Y."/>
            <person name="Xu H."/>
            <person name="Wei S."/>
            <person name="He X."/>
            <person name="Fang L."/>
            <person name="Zhang Z."/>
            <person name="Zhang Y."/>
            <person name="Huang X."/>
            <person name="Su Z."/>
            <person name="Tong W."/>
            <person name="Li J."/>
            <person name="Tong Z."/>
            <person name="Li S."/>
            <person name="Ye J."/>
            <person name="Wang L."/>
            <person name="Fang L."/>
            <person name="Lei T."/>
            <person name="Chen C."/>
            <person name="Chen H."/>
            <person name="Xu Z."/>
            <person name="Li H."/>
            <person name="Huang H."/>
            <person name="Zhang F."/>
            <person name="Xu H."/>
            <person name="Li N."/>
            <person name="Zhao C."/>
            <person name="Li S."/>
            <person name="Dong L."/>
            <person name="Huang Y."/>
            <person name="Li L."/>
            <person name="Xi Y."/>
            <person name="Qi Q."/>
            <person name="Li W."/>
            <person name="Zhang B."/>
            <person name="Hu W."/>
            <person name="Zhang Y."/>
            <person name="Tian X."/>
            <person name="Jiao Y."/>
            <person name="Liang X."/>
            <person name="Jin J."/>
            <person name="Gao L."/>
            <person name="Zheng W."/>
            <person name="Hao B."/>
            <person name="Liu S."/>
            <person name="Wang W."/>
            <person name="Yuan L."/>
            <person name="Cao M."/>
            <person name="McDermott J."/>
            <person name="Samudrala R."/>
            <person name="Wang J."/>
            <person name="Wong G.K."/>
            <person name="Yang H."/>
        </authorList>
    </citation>
    <scope>NUCLEOTIDE SEQUENCE [LARGE SCALE GENOMIC DNA]</scope>
</reference>
<dbReference type="PROSITE" id="PS00518">
    <property type="entry name" value="ZF_RING_1"/>
    <property type="match status" value="1"/>
</dbReference>
<dbReference type="SMART" id="SM00184">
    <property type="entry name" value="RING"/>
    <property type="match status" value="2"/>
</dbReference>
<dbReference type="CDD" id="cd14066">
    <property type="entry name" value="STKc_IRAK"/>
    <property type="match status" value="1"/>
</dbReference>
<dbReference type="SUPFAM" id="SSF56112">
    <property type="entry name" value="Protein kinase-like (PK-like)"/>
    <property type="match status" value="1"/>
</dbReference>
<dbReference type="PROSITE" id="PS50089">
    <property type="entry name" value="ZF_RING_2"/>
    <property type="match status" value="1"/>
</dbReference>
<keyword evidence="1" id="KW-0479">Metal-binding</keyword>
<feature type="compositionally biased region" description="Polar residues" evidence="5">
    <location>
        <begin position="594"/>
        <end position="616"/>
    </location>
</feature>
<feature type="compositionally biased region" description="Basic and acidic residues" evidence="5">
    <location>
        <begin position="561"/>
        <end position="572"/>
    </location>
</feature>
<dbReference type="PANTHER" id="PTHR47177">
    <property type="entry name" value="F18C1.6 PROTEIN"/>
    <property type="match status" value="1"/>
</dbReference>
<dbReference type="InterPro" id="IPR058746">
    <property type="entry name" value="Znf_RING-type_Topors"/>
</dbReference>
<feature type="region of interest" description="Disordered" evidence="5">
    <location>
        <begin position="257"/>
        <end position="283"/>
    </location>
</feature>
<dbReference type="GO" id="GO:0004672">
    <property type="term" value="F:protein kinase activity"/>
    <property type="evidence" value="ECO:0007669"/>
    <property type="project" value="InterPro"/>
</dbReference>
<dbReference type="PANTHER" id="PTHR47177:SF4">
    <property type="entry name" value="OS06G0283200 PROTEIN"/>
    <property type="match status" value="1"/>
</dbReference>
<sequence length="1288" mass="141114">MASPPAGDAPPPAAAGREEEEEEGVSCGICLTDARRAVRGELDCCAHHFCFVCIMAWARVESRCPFCKARFRTITRPPVPGRFPSQRVVAVPERNQACNPSGNGSSTVDADLYANTSCSVCNLSNDDELLMLCELCDSAVHTYCAGLGTEIPEGDWFCTDCMTAKEEHSRCEIDDDNSSDHGEFKITIEVPIADPVAAPSISDIVDEGHSPNLVQRSSVQSNRPSISDPVPSIYDIVDDDYTTIPIGRVNARSTRLDSRAERLPSQGISVGPQCPESPQERENSRVCSHARSRIESERARTLRNSRNLGSRIRELRENWSALRSGSIGFATQLHNRRRGNGAGTCDIEERHRSTTTFMEVAASSSGHAKKISPKNSSDVHKAWKMLEMAKSSGGKKKPDNPSSLNCSVPFSMGNRSTSYSPIDAILGHKNNKLYDGITQKNNAEQHRSTNMENKPPTMNFGECRKLQEKFHGSAHGRTPSTIMRQESLTGKVSSSSNNEKHNRSINMENRPPTVNFGEHRKLQESASVHGRIPSTVMMQENLNGKVASSSNNEDAGQIFESSRDVSRPEKSKPVVSCPLTFSLLSGQSMVTSSQQLRPGWSQSTEMVSSQEPSATAASIDIGTAGANDKVKGSRPDRLERKRKLGSETHDDKGSKRSMSSCKIRKSDISFLAIRELKLLNIDKTYGSDTFKEVARAATHTVLASCGLEHSPSVALALPRPLLKVKHPATDSVDSVDMLYILYHVKTPVADWPFGTVASQTGIAYEIFIWVEAAGLTLAYGTISSGVVDAGLERADESRYENDVGRDKSKLLYPGPNYKQVRKKRRSWDVAPHAGDLAPAWSLPRREEEGVVAAGMVDRAADVVIGVTAGVAAAVAAAALVLLAICLYRRRRASASVAAPARSPESSTATLRANGSLNSSVSLSVASDWDHHPPPAKRAAAFWAWRGGANNGSHSPPPVSVSGIPKYHYKDLQKATNNFTTILGQGSFGPVYKAVMATGEVVAVKVLASDSRQGEREFQTEVALLSRLHHRNLVNLVGYCVDKGQRILIYEFMSNGNLASLLYDDNKRSLSWQERLQIAHDVAHGIEYLHEGAVPPVIHRDLKSANILLDHSMRAKVADFGLSKEEVYDGRKSGLKGTYGYMDPDYMSTSKFTKKSDVYSFGIILFELITAINPQQGLMEYIDLAAIGGEGKADWDEILDKNLIVGNIAEEVRILADVAYRCVNKNPKKRPWISEVTQAISRIRQLQLMKLDTLNLPRSETRTVLRRIEHQHVELTDLTSMKELTPITA</sequence>
<dbReference type="SUPFAM" id="SSF57850">
    <property type="entry name" value="RING/U-box"/>
    <property type="match status" value="1"/>
</dbReference>
<dbReference type="SMART" id="SM00220">
    <property type="entry name" value="S_TKc"/>
    <property type="match status" value="1"/>
</dbReference>
<dbReference type="EMBL" id="CM000143">
    <property type="protein sequence ID" value="EEE65531.1"/>
    <property type="molecule type" value="Genomic_DNA"/>
</dbReference>
<evidence type="ECO:0000256" key="4">
    <source>
        <dbReference type="PROSITE-ProRule" id="PRU00175"/>
    </source>
</evidence>
<dbReference type="PROSITE" id="PS01359">
    <property type="entry name" value="ZF_PHD_1"/>
    <property type="match status" value="1"/>
</dbReference>
<dbReference type="Gene3D" id="3.30.200.20">
    <property type="entry name" value="Phosphorylase Kinase, domain 1"/>
    <property type="match status" value="1"/>
</dbReference>
<dbReference type="SUPFAM" id="SSF57903">
    <property type="entry name" value="FYVE/PHD zinc finger"/>
    <property type="match status" value="1"/>
</dbReference>
<evidence type="ECO:0000256" key="6">
    <source>
        <dbReference type="SAM" id="Phobius"/>
    </source>
</evidence>
<gene>
    <name evidence="10" type="ORF">OsJ_20986</name>
</gene>
<dbReference type="CDD" id="cd16574">
    <property type="entry name" value="RING-HC_Topors"/>
    <property type="match status" value="1"/>
</dbReference>
<dbReference type="InterPro" id="IPR000719">
    <property type="entry name" value="Prot_kinase_dom"/>
</dbReference>
<keyword evidence="6" id="KW-1133">Transmembrane helix</keyword>
<dbReference type="InterPro" id="IPR013083">
    <property type="entry name" value="Znf_RING/FYVE/PHD"/>
</dbReference>
<dbReference type="PROSITE" id="PS50011">
    <property type="entry name" value="PROTEIN_KINASE_DOM"/>
    <property type="match status" value="1"/>
</dbReference>